<reference evidence="2 3" key="1">
    <citation type="submission" date="2019-04" db="EMBL/GenBank/DDBJ databases">
        <title>The sequence and de novo assembly of Takifugu bimaculatus genome using PacBio and Hi-C technologies.</title>
        <authorList>
            <person name="Xu P."/>
            <person name="Liu B."/>
            <person name="Zhou Z."/>
        </authorList>
    </citation>
    <scope>NUCLEOTIDE SEQUENCE [LARGE SCALE GENOMIC DNA]</scope>
    <source>
        <strain evidence="2">TB-2018</strain>
        <tissue evidence="2">Muscle</tissue>
    </source>
</reference>
<gene>
    <name evidence="2" type="ORF">fugu_009322</name>
</gene>
<dbReference type="AlphaFoldDB" id="A0A4Z2AYH6"/>
<feature type="compositionally biased region" description="Basic residues" evidence="1">
    <location>
        <begin position="187"/>
        <end position="213"/>
    </location>
</feature>
<feature type="compositionally biased region" description="Basic and acidic residues" evidence="1">
    <location>
        <begin position="79"/>
        <end position="88"/>
    </location>
</feature>
<accession>A0A4Z2AYH6</accession>
<keyword evidence="3" id="KW-1185">Reference proteome</keyword>
<dbReference type="Proteomes" id="UP000516260">
    <property type="component" value="Chromosome 9"/>
</dbReference>
<sequence>MANELDRVRISAAELRAEASNSLNIAVCAKEEQHQCRSDKPLNKHAGKRPERQRYQTAPVRHHRDEDEEPAQNRGPPSDSHKPKEHLQRGKGNASEKALPRHGVTNGTDQRMTDDSCSAQNDRKESRAKTEANEAPSPVKTREHQEPVGAAKPTKKARKPDQEFYQPGNRRSIQGKDCGAKLSERKVARRSKWLISRKKEKKQTKKEQKRRKGAIVGEKGEIGKEKRTDSKKADEVGERGKGERAKTEKERSKRDADNGNTLGKKERRENHRENRSGDKDGCSSDAAKDTRTHGTLDVATEGGGRKQPNAKISTPISKRYSKSDIRRSRHRTYSSSSASSVTSLEGPGLGVDGA</sequence>
<organism evidence="2 3">
    <name type="scientific">Takifugu bimaculatus</name>
    <dbReference type="NCBI Taxonomy" id="433685"/>
    <lineage>
        <taxon>Eukaryota</taxon>
        <taxon>Metazoa</taxon>
        <taxon>Chordata</taxon>
        <taxon>Craniata</taxon>
        <taxon>Vertebrata</taxon>
        <taxon>Euteleostomi</taxon>
        <taxon>Actinopterygii</taxon>
        <taxon>Neopterygii</taxon>
        <taxon>Teleostei</taxon>
        <taxon>Neoteleostei</taxon>
        <taxon>Acanthomorphata</taxon>
        <taxon>Eupercaria</taxon>
        <taxon>Tetraodontiformes</taxon>
        <taxon>Tetradontoidea</taxon>
        <taxon>Tetraodontidae</taxon>
        <taxon>Takifugu</taxon>
    </lineage>
</organism>
<comment type="caution">
    <text evidence="2">The sequence shown here is derived from an EMBL/GenBank/DDBJ whole genome shotgun (WGS) entry which is preliminary data.</text>
</comment>
<evidence type="ECO:0000256" key="1">
    <source>
        <dbReference type="SAM" id="MobiDB-lite"/>
    </source>
</evidence>
<feature type="compositionally biased region" description="Basic and acidic residues" evidence="1">
    <location>
        <begin position="31"/>
        <end position="54"/>
    </location>
</feature>
<feature type="compositionally biased region" description="Basic and acidic residues" evidence="1">
    <location>
        <begin position="121"/>
        <end position="132"/>
    </location>
</feature>
<proteinExistence type="predicted"/>
<feature type="compositionally biased region" description="Basic and acidic residues" evidence="1">
    <location>
        <begin position="218"/>
        <end position="294"/>
    </location>
</feature>
<feature type="region of interest" description="Disordered" evidence="1">
    <location>
        <begin position="31"/>
        <end position="354"/>
    </location>
</feature>
<name>A0A4Z2AYH6_9TELE</name>
<evidence type="ECO:0000313" key="3">
    <source>
        <dbReference type="Proteomes" id="UP000516260"/>
    </source>
</evidence>
<dbReference type="EMBL" id="SWLE01000022">
    <property type="protein sequence ID" value="TNM85144.1"/>
    <property type="molecule type" value="Genomic_DNA"/>
</dbReference>
<feature type="compositionally biased region" description="Polar residues" evidence="1">
    <location>
        <begin position="105"/>
        <end position="120"/>
    </location>
</feature>
<protein>
    <submittedName>
        <fullName evidence="2">Uncharacterized protein</fullName>
    </submittedName>
</protein>
<feature type="compositionally biased region" description="Low complexity" evidence="1">
    <location>
        <begin position="333"/>
        <end position="343"/>
    </location>
</feature>
<evidence type="ECO:0000313" key="2">
    <source>
        <dbReference type="EMBL" id="TNM85144.1"/>
    </source>
</evidence>
<feature type="non-terminal residue" evidence="2">
    <location>
        <position position="354"/>
    </location>
</feature>